<proteinExistence type="predicted"/>
<sequence>MSQLVVDLNELEGLLPSNGSRFRVVAQLIELEYLEGTSKVILGNLPEFRYSDEGKTLKATIGTSVYESTFLQGNRVPQRGDAVSVWLVVYALGEERCWEVLELKTITTKELNRLRIFWESSWGHEFRALSSSSRRDDVADHNEKL</sequence>
<dbReference type="CDD" id="cd23707">
    <property type="entry name" value="Ten1_OBF"/>
    <property type="match status" value="1"/>
</dbReference>
<reference evidence="1 2" key="1">
    <citation type="journal article" date="2009" name="Genome Res.">
        <title>Comparative genomics of protoploid Saccharomycetaceae.</title>
        <authorList>
            <consortium name="The Genolevures Consortium"/>
            <person name="Souciet J.-L."/>
            <person name="Dujon B."/>
            <person name="Gaillardin C."/>
            <person name="Johnston M."/>
            <person name="Baret P.V."/>
            <person name="Cliften P."/>
            <person name="Sherman D.J."/>
            <person name="Weissenbach J."/>
            <person name="Westhof E."/>
            <person name="Wincker P."/>
            <person name="Jubin C."/>
            <person name="Poulain J."/>
            <person name="Barbe V."/>
            <person name="Segurens B."/>
            <person name="Artiguenave F."/>
            <person name="Anthouard V."/>
            <person name="Vacherie B."/>
            <person name="Val M.-E."/>
            <person name="Fulton R.S."/>
            <person name="Minx P."/>
            <person name="Wilson R."/>
            <person name="Durrens P."/>
            <person name="Jean G."/>
            <person name="Marck C."/>
            <person name="Martin T."/>
            <person name="Nikolski M."/>
            <person name="Rolland T."/>
            <person name="Seret M.-L."/>
            <person name="Casaregola S."/>
            <person name="Despons L."/>
            <person name="Fairhead C."/>
            <person name="Fischer G."/>
            <person name="Lafontaine I."/>
            <person name="Leh V."/>
            <person name="Lemaire M."/>
            <person name="de Montigny J."/>
            <person name="Neuveglise C."/>
            <person name="Thierry A."/>
            <person name="Blanc-Lenfle I."/>
            <person name="Bleykasten C."/>
            <person name="Diffels J."/>
            <person name="Fritsch E."/>
            <person name="Frangeul L."/>
            <person name="Goeffon A."/>
            <person name="Jauniaux N."/>
            <person name="Kachouri-Lafond R."/>
            <person name="Payen C."/>
            <person name="Potier S."/>
            <person name="Pribylova L."/>
            <person name="Ozanne C."/>
            <person name="Richard G.-F."/>
            <person name="Sacerdot C."/>
            <person name="Straub M.-L."/>
            <person name="Talla E."/>
        </authorList>
    </citation>
    <scope>NUCLEOTIDE SEQUENCE [LARGE SCALE GENOMIC DNA]</scope>
    <source>
        <strain evidence="1 2">ATCC 2623 / CBS 732 / BCRC 21506 / NBRC 1130 / NCYC 568 / NRRL Y-229</strain>
    </source>
</reference>
<accession>C5DQF2</accession>
<dbReference type="Proteomes" id="UP000008536">
    <property type="component" value="Chromosome A"/>
</dbReference>
<gene>
    <name evidence="1" type="ordered locus">ZYRO0A11022g</name>
</gene>
<dbReference type="RefSeq" id="XP_002494846.1">
    <property type="nucleotide sequence ID" value="XM_002494801.1"/>
</dbReference>
<dbReference type="InParanoid" id="C5DQF2"/>
<dbReference type="EMBL" id="CU928173">
    <property type="protein sequence ID" value="CAR25913.1"/>
    <property type="molecule type" value="Genomic_DNA"/>
</dbReference>
<organism evidence="1 2">
    <name type="scientific">Zygosaccharomyces rouxii (strain ATCC 2623 / CBS 732 / NBRC 1130 / NCYC 568 / NRRL Y-229)</name>
    <dbReference type="NCBI Taxonomy" id="559307"/>
    <lineage>
        <taxon>Eukaryota</taxon>
        <taxon>Fungi</taxon>
        <taxon>Dikarya</taxon>
        <taxon>Ascomycota</taxon>
        <taxon>Saccharomycotina</taxon>
        <taxon>Saccharomycetes</taxon>
        <taxon>Saccharomycetales</taxon>
        <taxon>Saccharomycetaceae</taxon>
        <taxon>Zygosaccharomyces</taxon>
    </lineage>
</organism>
<name>C5DQF2_ZYGRC</name>
<dbReference type="HOGENOM" id="CLU_141159_0_0_1"/>
<evidence type="ECO:0000313" key="2">
    <source>
        <dbReference type="Proteomes" id="UP000008536"/>
    </source>
</evidence>
<evidence type="ECO:0000313" key="1">
    <source>
        <dbReference type="EMBL" id="CAR25913.1"/>
    </source>
</evidence>
<dbReference type="GeneID" id="8201719"/>
<dbReference type="AlphaFoldDB" id="C5DQF2"/>
<keyword evidence="2" id="KW-1185">Reference proteome</keyword>
<protein>
    <submittedName>
        <fullName evidence="1">ZYRO0A11022p</fullName>
    </submittedName>
</protein>
<dbReference type="KEGG" id="zro:ZYRO0A11022g"/>